<dbReference type="AlphaFoldDB" id="A0ABD2AWA2"/>
<evidence type="ECO:0000313" key="2">
    <source>
        <dbReference type="EMBL" id="KAL2724883.1"/>
    </source>
</evidence>
<keyword evidence="3" id="KW-1185">Reference proteome</keyword>
<name>A0ABD2AWA2_VESMC</name>
<sequence length="157" mass="18733">MDDEPWSMKSNRHDTINDKNSSRDVNLKKAKLSSEIFKSELKFNYRTESSSLEKFHRYKASRQRDTIETFEQDKFCASIDTSGKGREWYAKEREKGEGWKEEEDEEKEKEDSIAFAYRTCAKGYIDFEYIRAGRDLILFVISQEYLEERSLSSWPEF</sequence>
<reference evidence="2 3" key="1">
    <citation type="journal article" date="2024" name="Ann. Entomol. Soc. Am.">
        <title>Genomic analyses of the southern and eastern yellowjacket wasps (Hymenoptera: Vespidae) reveal evolutionary signatures of social life.</title>
        <authorList>
            <person name="Catto M.A."/>
            <person name="Caine P.B."/>
            <person name="Orr S.E."/>
            <person name="Hunt B.G."/>
            <person name="Goodisman M.A.D."/>
        </authorList>
    </citation>
    <scope>NUCLEOTIDE SEQUENCE [LARGE SCALE GENOMIC DNA]</scope>
    <source>
        <strain evidence="2">232</strain>
        <tissue evidence="2">Head and thorax</tissue>
    </source>
</reference>
<feature type="region of interest" description="Disordered" evidence="1">
    <location>
        <begin position="1"/>
        <end position="22"/>
    </location>
</feature>
<protein>
    <submittedName>
        <fullName evidence="2">Uncharacterized protein</fullName>
    </submittedName>
</protein>
<proteinExistence type="predicted"/>
<accession>A0ABD2AWA2</accession>
<evidence type="ECO:0000313" key="3">
    <source>
        <dbReference type="Proteomes" id="UP001607303"/>
    </source>
</evidence>
<comment type="caution">
    <text evidence="2">The sequence shown here is derived from an EMBL/GenBank/DDBJ whole genome shotgun (WGS) entry which is preliminary data.</text>
</comment>
<gene>
    <name evidence="2" type="ORF">V1477_018744</name>
</gene>
<feature type="compositionally biased region" description="Basic and acidic residues" evidence="1">
    <location>
        <begin position="11"/>
        <end position="22"/>
    </location>
</feature>
<dbReference type="Proteomes" id="UP001607303">
    <property type="component" value="Unassembled WGS sequence"/>
</dbReference>
<evidence type="ECO:0000256" key="1">
    <source>
        <dbReference type="SAM" id="MobiDB-lite"/>
    </source>
</evidence>
<dbReference type="EMBL" id="JAYRBN010000112">
    <property type="protein sequence ID" value="KAL2724883.1"/>
    <property type="molecule type" value="Genomic_DNA"/>
</dbReference>
<organism evidence="2 3">
    <name type="scientific">Vespula maculifrons</name>
    <name type="common">Eastern yellow jacket</name>
    <name type="synonym">Wasp</name>
    <dbReference type="NCBI Taxonomy" id="7453"/>
    <lineage>
        <taxon>Eukaryota</taxon>
        <taxon>Metazoa</taxon>
        <taxon>Ecdysozoa</taxon>
        <taxon>Arthropoda</taxon>
        <taxon>Hexapoda</taxon>
        <taxon>Insecta</taxon>
        <taxon>Pterygota</taxon>
        <taxon>Neoptera</taxon>
        <taxon>Endopterygota</taxon>
        <taxon>Hymenoptera</taxon>
        <taxon>Apocrita</taxon>
        <taxon>Aculeata</taxon>
        <taxon>Vespoidea</taxon>
        <taxon>Vespidae</taxon>
        <taxon>Vespinae</taxon>
        <taxon>Vespula</taxon>
    </lineage>
</organism>